<reference evidence="7 8" key="1">
    <citation type="submission" date="2019-03" db="EMBL/GenBank/DDBJ databases">
        <title>Genomic Encyclopedia of Type Strains, Phase IV (KMG-IV): sequencing the most valuable type-strain genomes for metagenomic binning, comparative biology and taxonomic classification.</title>
        <authorList>
            <person name="Goeker M."/>
        </authorList>
    </citation>
    <scope>NUCLEOTIDE SEQUENCE [LARGE SCALE GENOMIC DNA]</scope>
    <source>
        <strain evidence="7 8">DSM 13587</strain>
    </source>
</reference>
<evidence type="ECO:0000313" key="8">
    <source>
        <dbReference type="Proteomes" id="UP000295717"/>
    </source>
</evidence>
<dbReference type="GO" id="GO:0005840">
    <property type="term" value="C:ribosome"/>
    <property type="evidence" value="ECO:0007669"/>
    <property type="project" value="UniProtKB-KW"/>
</dbReference>
<keyword evidence="4 5" id="KW-0012">Acyltransferase</keyword>
<evidence type="ECO:0000256" key="2">
    <source>
        <dbReference type="ARBA" id="ARBA00022490"/>
    </source>
</evidence>
<dbReference type="RefSeq" id="WP_132974869.1">
    <property type="nucleotide sequence ID" value="NZ_SMAO01000001.1"/>
</dbReference>
<dbReference type="InterPro" id="IPR006464">
    <property type="entry name" value="AcTrfase_RimI/Ard1"/>
</dbReference>
<accession>A0A4R3N9G2</accession>
<comment type="caution">
    <text evidence="7">The sequence shown here is derived from an EMBL/GenBank/DDBJ whole genome shotgun (WGS) entry which is preliminary data.</text>
</comment>
<dbReference type="AlphaFoldDB" id="A0A4R3N9G2"/>
<sequence length="157" mass="17516">MTTLTEDPPLRLRPMCEADLDAVMAVERAAYPYPWSEAIFADCLRVGYCCWVGEIDRNIVAHGIMSVAVGECHIFNLCVHPRCQRLGLGRRMLRHLLSLALRRQATTAFLEVRASNASARALYAAEGFCEIGTRRNYYPAGKGREDATVLARELVSV</sequence>
<feature type="binding site" evidence="5">
    <location>
        <position position="116"/>
    </location>
    <ligand>
        <name>acetyl-CoA</name>
        <dbReference type="ChEBI" id="CHEBI:57288"/>
    </ligand>
</feature>
<dbReference type="PROSITE" id="PS51186">
    <property type="entry name" value="GNAT"/>
    <property type="match status" value="1"/>
</dbReference>
<dbReference type="Gene3D" id="3.40.630.30">
    <property type="match status" value="1"/>
</dbReference>
<gene>
    <name evidence="5" type="primary">rimI</name>
    <name evidence="7" type="ORF">EDC35_10176</name>
</gene>
<dbReference type="InterPro" id="IPR016181">
    <property type="entry name" value="Acyl_CoA_acyltransferase"/>
</dbReference>
<dbReference type="InterPro" id="IPR000182">
    <property type="entry name" value="GNAT_dom"/>
</dbReference>
<comment type="catalytic activity">
    <reaction evidence="5">
        <text>N-terminal L-alanyl-[ribosomal protein bS18] + acetyl-CoA = N-terminal N(alpha)-acetyl-L-alanyl-[ribosomal protein bS18] + CoA + H(+)</text>
        <dbReference type="Rhea" id="RHEA:43756"/>
        <dbReference type="Rhea" id="RHEA-COMP:10676"/>
        <dbReference type="Rhea" id="RHEA-COMP:10677"/>
        <dbReference type="ChEBI" id="CHEBI:15378"/>
        <dbReference type="ChEBI" id="CHEBI:57287"/>
        <dbReference type="ChEBI" id="CHEBI:57288"/>
        <dbReference type="ChEBI" id="CHEBI:64718"/>
        <dbReference type="ChEBI" id="CHEBI:83683"/>
        <dbReference type="EC" id="2.3.1.266"/>
    </reaction>
</comment>
<dbReference type="PANTHER" id="PTHR43420">
    <property type="entry name" value="ACETYLTRANSFERASE"/>
    <property type="match status" value="1"/>
</dbReference>
<comment type="function">
    <text evidence="5">Acetylates the N-terminal alanine of ribosomal protein bS18.</text>
</comment>
<dbReference type="GO" id="GO:0005737">
    <property type="term" value="C:cytoplasm"/>
    <property type="evidence" value="ECO:0007669"/>
    <property type="project" value="UniProtKB-SubCell"/>
</dbReference>
<dbReference type="OrthoDB" id="9796919at2"/>
<dbReference type="HAMAP" id="MF_02210">
    <property type="entry name" value="RimI"/>
    <property type="match status" value="1"/>
</dbReference>
<dbReference type="EC" id="2.3.1.266" evidence="5"/>
<dbReference type="Pfam" id="PF00583">
    <property type="entry name" value="Acetyltransf_1"/>
    <property type="match status" value="1"/>
</dbReference>
<keyword evidence="8" id="KW-1185">Reference proteome</keyword>
<dbReference type="GO" id="GO:0008999">
    <property type="term" value="F:protein-N-terminal-alanine acetyltransferase activity"/>
    <property type="evidence" value="ECO:0007669"/>
    <property type="project" value="UniProtKB-UniRule"/>
</dbReference>
<dbReference type="SUPFAM" id="SSF55729">
    <property type="entry name" value="Acyl-CoA N-acyltransferases (Nat)"/>
    <property type="match status" value="1"/>
</dbReference>
<evidence type="ECO:0000259" key="6">
    <source>
        <dbReference type="PROSITE" id="PS51186"/>
    </source>
</evidence>
<feature type="active site" description="Proton acceptor" evidence="5">
    <location>
        <position position="111"/>
    </location>
</feature>
<keyword evidence="7" id="KW-0687">Ribonucleoprotein</keyword>
<evidence type="ECO:0000256" key="4">
    <source>
        <dbReference type="ARBA" id="ARBA00023315"/>
    </source>
</evidence>
<keyword evidence="7" id="KW-0689">Ribosomal protein</keyword>
<keyword evidence="2 5" id="KW-0963">Cytoplasm</keyword>
<dbReference type="CDD" id="cd04301">
    <property type="entry name" value="NAT_SF"/>
    <property type="match status" value="1"/>
</dbReference>
<evidence type="ECO:0000313" key="7">
    <source>
        <dbReference type="EMBL" id="TCT23763.1"/>
    </source>
</evidence>
<evidence type="ECO:0000256" key="3">
    <source>
        <dbReference type="ARBA" id="ARBA00022679"/>
    </source>
</evidence>
<dbReference type="NCBIfam" id="TIGR01575">
    <property type="entry name" value="rimI"/>
    <property type="match status" value="1"/>
</dbReference>
<comment type="caution">
    <text evidence="5">Lacks conserved residue(s) required for the propagation of feature annotation.</text>
</comment>
<evidence type="ECO:0000256" key="1">
    <source>
        <dbReference type="ARBA" id="ARBA00005395"/>
    </source>
</evidence>
<dbReference type="PANTHER" id="PTHR43420:SF12">
    <property type="entry name" value="N-ACETYLTRANSFERASE DOMAIN-CONTAINING PROTEIN"/>
    <property type="match status" value="1"/>
</dbReference>
<organism evidence="7 8">
    <name type="scientific">Thiobaca trueperi</name>
    <dbReference type="NCBI Taxonomy" id="127458"/>
    <lineage>
        <taxon>Bacteria</taxon>
        <taxon>Pseudomonadati</taxon>
        <taxon>Pseudomonadota</taxon>
        <taxon>Gammaproteobacteria</taxon>
        <taxon>Chromatiales</taxon>
        <taxon>Chromatiaceae</taxon>
        <taxon>Thiobaca</taxon>
    </lineage>
</organism>
<name>A0A4R3N9G2_9GAMM</name>
<comment type="subcellular location">
    <subcellularLocation>
        <location evidence="5">Cytoplasm</location>
    </subcellularLocation>
</comment>
<keyword evidence="3 5" id="KW-0808">Transferase</keyword>
<protein>
    <recommendedName>
        <fullName evidence="5">[Ribosomal protein bS18]-alanine N-acetyltransferase</fullName>
        <ecNumber evidence="5">2.3.1.266</ecNumber>
    </recommendedName>
</protein>
<dbReference type="Proteomes" id="UP000295717">
    <property type="component" value="Unassembled WGS sequence"/>
</dbReference>
<dbReference type="InterPro" id="IPR043690">
    <property type="entry name" value="RimI"/>
</dbReference>
<feature type="domain" description="N-acetyltransferase" evidence="6">
    <location>
        <begin position="10"/>
        <end position="155"/>
    </location>
</feature>
<dbReference type="EMBL" id="SMAO01000001">
    <property type="protein sequence ID" value="TCT23763.1"/>
    <property type="molecule type" value="Genomic_DNA"/>
</dbReference>
<dbReference type="InterPro" id="IPR050680">
    <property type="entry name" value="YpeA/RimI_acetyltransf"/>
</dbReference>
<proteinExistence type="inferred from homology"/>
<evidence type="ECO:0000256" key="5">
    <source>
        <dbReference type="HAMAP-Rule" id="MF_02210"/>
    </source>
</evidence>
<comment type="similarity">
    <text evidence="1 5">Belongs to the acetyltransferase family. RimI subfamily.</text>
</comment>
<feature type="active site" description="Proton donor" evidence="5">
    <location>
        <position position="123"/>
    </location>
</feature>